<organism evidence="1">
    <name type="scientific">Hexamita inflata</name>
    <dbReference type="NCBI Taxonomy" id="28002"/>
    <lineage>
        <taxon>Eukaryota</taxon>
        <taxon>Metamonada</taxon>
        <taxon>Diplomonadida</taxon>
        <taxon>Hexamitidae</taxon>
        <taxon>Hexamitinae</taxon>
        <taxon>Hexamita</taxon>
    </lineage>
</organism>
<evidence type="ECO:0000313" key="3">
    <source>
        <dbReference type="Proteomes" id="UP001642409"/>
    </source>
</evidence>
<proteinExistence type="predicted"/>
<name>A0AA86UHD0_9EUKA</name>
<dbReference type="AlphaFoldDB" id="A0AA86UHD0"/>
<dbReference type="Proteomes" id="UP001642409">
    <property type="component" value="Unassembled WGS sequence"/>
</dbReference>
<protein>
    <submittedName>
        <fullName evidence="2">Hypothetical_protein</fullName>
    </submittedName>
</protein>
<keyword evidence="3" id="KW-1185">Reference proteome</keyword>
<evidence type="ECO:0000313" key="2">
    <source>
        <dbReference type="EMBL" id="CAL6094716.1"/>
    </source>
</evidence>
<reference evidence="1" key="1">
    <citation type="submission" date="2023-06" db="EMBL/GenBank/DDBJ databases">
        <authorList>
            <person name="Kurt Z."/>
        </authorList>
    </citation>
    <scope>NUCLEOTIDE SEQUENCE</scope>
</reference>
<reference evidence="2 3" key="2">
    <citation type="submission" date="2024-07" db="EMBL/GenBank/DDBJ databases">
        <authorList>
            <person name="Akdeniz Z."/>
        </authorList>
    </citation>
    <scope>NUCLEOTIDE SEQUENCE [LARGE SCALE GENOMIC DNA]</scope>
</reference>
<evidence type="ECO:0000313" key="1">
    <source>
        <dbReference type="EMBL" id="CAI9951956.1"/>
    </source>
</evidence>
<dbReference type="EMBL" id="CATOUU010000830">
    <property type="protein sequence ID" value="CAI9951956.1"/>
    <property type="molecule type" value="Genomic_DNA"/>
</dbReference>
<dbReference type="EMBL" id="CAXDID020000469">
    <property type="protein sequence ID" value="CAL6094716.1"/>
    <property type="molecule type" value="Genomic_DNA"/>
</dbReference>
<comment type="caution">
    <text evidence="1">The sequence shown here is derived from an EMBL/GenBank/DDBJ whole genome shotgun (WGS) entry which is preliminary data.</text>
</comment>
<sequence>MLCSLSCLRSVLCHSLNITVRFCAICKQNSFQYEIFSYFSQVQSEKYYILVRWFKQHKISSFVLQLDKIYSCLQNMKGLRNIQLSNNFIKDYSPVSHIKDPNVVQQVLTDSKCQNGM</sequence>
<gene>
    <name evidence="1" type="ORF">HINF_LOCUS39601</name>
    <name evidence="2" type="ORF">HINF_LOCUS67602</name>
</gene>
<accession>A0AA86UHD0</accession>